<evidence type="ECO:0000256" key="1">
    <source>
        <dbReference type="SAM" id="Phobius"/>
    </source>
</evidence>
<evidence type="ECO:0000313" key="3">
    <source>
        <dbReference type="Proteomes" id="UP000228996"/>
    </source>
</evidence>
<name>A0A2M6XC57_9BACT</name>
<organism evidence="2 3">
    <name type="scientific">Candidatus Shapirobacteria bacterium CG08_land_8_20_14_0_20_39_18</name>
    <dbReference type="NCBI Taxonomy" id="1974883"/>
    <lineage>
        <taxon>Bacteria</taxon>
        <taxon>Candidatus Shapironibacteriota</taxon>
    </lineage>
</organism>
<dbReference type="Proteomes" id="UP000228996">
    <property type="component" value="Unassembled WGS sequence"/>
</dbReference>
<feature type="transmembrane region" description="Helical" evidence="1">
    <location>
        <begin position="51"/>
        <end position="69"/>
    </location>
</feature>
<gene>
    <name evidence="2" type="ORF">COT44_04060</name>
</gene>
<comment type="caution">
    <text evidence="2">The sequence shown here is derived from an EMBL/GenBank/DDBJ whole genome shotgun (WGS) entry which is preliminary data.</text>
</comment>
<keyword evidence="1" id="KW-0812">Transmembrane</keyword>
<reference evidence="3" key="1">
    <citation type="submission" date="2017-09" db="EMBL/GenBank/DDBJ databases">
        <title>Depth-based differentiation of microbial function through sediment-hosted aquifers and enrichment of novel symbionts in the deep terrestrial subsurface.</title>
        <authorList>
            <person name="Probst A.J."/>
            <person name="Ladd B."/>
            <person name="Jarett J.K."/>
            <person name="Geller-Mcgrath D.E."/>
            <person name="Sieber C.M.K."/>
            <person name="Emerson J.B."/>
            <person name="Anantharaman K."/>
            <person name="Thomas B.C."/>
            <person name="Malmstrom R."/>
            <person name="Stieglmeier M."/>
            <person name="Klingl A."/>
            <person name="Woyke T."/>
            <person name="Ryan C.M."/>
            <person name="Banfield J.F."/>
        </authorList>
    </citation>
    <scope>NUCLEOTIDE SEQUENCE [LARGE SCALE GENOMIC DNA]</scope>
</reference>
<proteinExistence type="predicted"/>
<feature type="transmembrane region" description="Helical" evidence="1">
    <location>
        <begin position="12"/>
        <end position="30"/>
    </location>
</feature>
<accession>A0A2M6XC57</accession>
<evidence type="ECO:0000313" key="2">
    <source>
        <dbReference type="EMBL" id="PIU03274.1"/>
    </source>
</evidence>
<sequence length="71" mass="8192">MNWEFWDSSTPYLVGAAIFWVIALYRLLFVEKLGLWRIWFDNKGEMISSPGVTLLLVSILLLFLGLAPFDP</sequence>
<dbReference type="EMBL" id="PEYO01000019">
    <property type="protein sequence ID" value="PIU03274.1"/>
    <property type="molecule type" value="Genomic_DNA"/>
</dbReference>
<protein>
    <submittedName>
        <fullName evidence="2">Uncharacterized protein</fullName>
    </submittedName>
</protein>
<keyword evidence="1" id="KW-0472">Membrane</keyword>
<keyword evidence="1" id="KW-1133">Transmembrane helix</keyword>
<dbReference type="AlphaFoldDB" id="A0A2M6XC57"/>